<keyword evidence="7" id="KW-0560">Oxidoreductase</keyword>
<dbReference type="Proteomes" id="UP000185161">
    <property type="component" value="Chromosome"/>
</dbReference>
<reference evidence="8" key="2">
    <citation type="submission" date="2016-12" db="EMBL/GenBank/DDBJ databases">
        <title>Whole genome sequencing of Sphingomonas sp. ABOJV.</title>
        <authorList>
            <person name="Conlan S."/>
            <person name="Thomas P.J."/>
            <person name="Mullikin J."/>
            <person name="Palmore T.N."/>
            <person name="Frank K.M."/>
            <person name="Segre J.A."/>
        </authorList>
    </citation>
    <scope>NUCLEOTIDE SEQUENCE [LARGE SCALE GENOMIC DNA]</scope>
    <source>
        <strain evidence="8">ABOJV</strain>
    </source>
</reference>
<dbReference type="PANTHER" id="PTHR10884">
    <property type="entry name" value="NADH DEHYDROGENASE UBIQUINONE IRON-SULFUR PROTEIN 3"/>
    <property type="match status" value="1"/>
</dbReference>
<dbReference type="InterPro" id="IPR001268">
    <property type="entry name" value="NADH_UbQ_OxRdtase_30kDa_su"/>
</dbReference>
<dbReference type="InterPro" id="IPR010218">
    <property type="entry name" value="NADH_DH_suC"/>
</dbReference>
<keyword evidence="2 3" id="KW-0813">Transport</keyword>
<keyword evidence="3" id="KW-0830">Ubiquinone</keyword>
<evidence type="ECO:0000313" key="7">
    <source>
        <dbReference type="EMBL" id="RSV04185.1"/>
    </source>
</evidence>
<keyword evidence="3" id="KW-0472">Membrane</keyword>
<comment type="subcellular location">
    <subcellularLocation>
        <location evidence="3">Cell membrane</location>
        <topology evidence="3">Peripheral membrane protein</topology>
        <orientation evidence="3">Cytoplasmic side</orientation>
    </subcellularLocation>
</comment>
<organism evidence="6 8">
    <name type="scientific">Sphingomonas koreensis</name>
    <dbReference type="NCBI Taxonomy" id="93064"/>
    <lineage>
        <taxon>Bacteria</taxon>
        <taxon>Pseudomonadati</taxon>
        <taxon>Pseudomonadota</taxon>
        <taxon>Alphaproteobacteria</taxon>
        <taxon>Sphingomonadales</taxon>
        <taxon>Sphingomonadaceae</taxon>
        <taxon>Sphingomonas</taxon>
    </lineage>
</organism>
<dbReference type="Proteomes" id="UP000286681">
    <property type="component" value="Unassembled WGS sequence"/>
</dbReference>
<evidence type="ECO:0000256" key="3">
    <source>
        <dbReference type="HAMAP-Rule" id="MF_01357"/>
    </source>
</evidence>
<dbReference type="GO" id="GO:0048038">
    <property type="term" value="F:quinone binding"/>
    <property type="evidence" value="ECO:0007669"/>
    <property type="project" value="UniProtKB-KW"/>
</dbReference>
<dbReference type="EMBL" id="CP018820">
    <property type="protein sequence ID" value="APR52928.1"/>
    <property type="molecule type" value="Genomic_DNA"/>
</dbReference>
<reference evidence="7 9" key="3">
    <citation type="submission" date="2018-07" db="EMBL/GenBank/DDBJ databases">
        <title>Genomic and Epidemiologic Investigation of an Indolent Hospital Outbreak.</title>
        <authorList>
            <person name="Johnson R.C."/>
            <person name="Deming C."/>
            <person name="Conlan S."/>
            <person name="Zellmer C.J."/>
            <person name="Michelin A.V."/>
            <person name="Lee-Lin S."/>
            <person name="Thomas P.J."/>
            <person name="Park M."/>
            <person name="Weingarten R.A."/>
            <person name="Less J."/>
            <person name="Dekker J.P."/>
            <person name="Frank K.M."/>
            <person name="Musser K.A."/>
            <person name="Mcquiston J.R."/>
            <person name="Henderson D.K."/>
            <person name="Lau A.F."/>
            <person name="Palmore T.N."/>
            <person name="Segre J.A."/>
        </authorList>
    </citation>
    <scope>NUCLEOTIDE SEQUENCE [LARGE SCALE GENOMIC DNA]</scope>
    <source>
        <strain evidence="7 9">SK-NIH.Env10_0317</strain>
    </source>
</reference>
<dbReference type="EC" id="7.1.1.-" evidence="3"/>
<reference evidence="6" key="1">
    <citation type="submission" date="2016-12" db="EMBL/GenBank/DDBJ databases">
        <title>Whole genome sequencing of Sphingomonas koreensis.</title>
        <authorList>
            <person name="Conlan S."/>
            <person name="Thomas P.J."/>
            <person name="Mullikin J."/>
            <person name="Palmore T.N."/>
            <person name="Frank K.M."/>
            <person name="Segre J.A."/>
        </authorList>
    </citation>
    <scope>NUCLEOTIDE SEQUENCE</scope>
    <source>
        <strain evidence="6">ABOJV</strain>
    </source>
</reference>
<keyword evidence="3" id="KW-1278">Translocase</keyword>
<dbReference type="PANTHER" id="PTHR10884:SF14">
    <property type="entry name" value="NADH DEHYDROGENASE [UBIQUINONE] IRON-SULFUR PROTEIN 3, MITOCHONDRIAL"/>
    <property type="match status" value="1"/>
</dbReference>
<accession>A0A1L6JAH4</accession>
<evidence type="ECO:0000256" key="4">
    <source>
        <dbReference type="SAM" id="MobiDB-lite"/>
    </source>
</evidence>
<feature type="compositionally biased region" description="Basic residues" evidence="4">
    <location>
        <begin position="291"/>
        <end position="300"/>
    </location>
</feature>
<evidence type="ECO:0000313" key="6">
    <source>
        <dbReference type="EMBL" id="APR52928.1"/>
    </source>
</evidence>
<protein>
    <recommendedName>
        <fullName evidence="3">NADH-quinone oxidoreductase subunit C</fullName>
        <ecNumber evidence="3">7.1.1.-</ecNumber>
    </recommendedName>
    <alternativeName>
        <fullName evidence="3">NADH dehydrogenase I subunit C</fullName>
    </alternativeName>
    <alternativeName>
        <fullName evidence="3">NDH-1 subunit C</fullName>
    </alternativeName>
</protein>
<comment type="similarity">
    <text evidence="1 3">Belongs to the complex I 30 kDa subunit family.</text>
</comment>
<dbReference type="SUPFAM" id="SSF143243">
    <property type="entry name" value="Nqo5-like"/>
    <property type="match status" value="1"/>
</dbReference>
<dbReference type="AlphaFoldDB" id="A0A1L6JAH4"/>
<gene>
    <name evidence="3" type="primary">nuoC</name>
    <name evidence="6" type="ORF">BRX40_11270</name>
    <name evidence="7" type="ORF">CA257_08965</name>
</gene>
<evidence type="ECO:0000313" key="8">
    <source>
        <dbReference type="Proteomes" id="UP000185161"/>
    </source>
</evidence>
<evidence type="ECO:0000256" key="2">
    <source>
        <dbReference type="ARBA" id="ARBA00022448"/>
    </source>
</evidence>
<evidence type="ECO:0000256" key="1">
    <source>
        <dbReference type="ARBA" id="ARBA00007569"/>
    </source>
</evidence>
<dbReference type="GeneID" id="44133144"/>
<name>A0A1L6JAH4_9SPHN</name>
<feature type="compositionally biased region" description="Low complexity" evidence="4">
    <location>
        <begin position="220"/>
        <end position="244"/>
    </location>
</feature>
<dbReference type="OrthoDB" id="9803286at2"/>
<feature type="compositionally biased region" description="Pro residues" evidence="4">
    <location>
        <begin position="206"/>
        <end position="219"/>
    </location>
</feature>
<evidence type="ECO:0000259" key="5">
    <source>
        <dbReference type="Pfam" id="PF00329"/>
    </source>
</evidence>
<dbReference type="RefSeq" id="WP_075151638.1">
    <property type="nucleotide sequence ID" value="NZ_CP018820.1"/>
</dbReference>
<comment type="catalytic activity">
    <reaction evidence="3">
        <text>a quinone + NADH + 5 H(+)(in) = a quinol + NAD(+) + 4 H(+)(out)</text>
        <dbReference type="Rhea" id="RHEA:57888"/>
        <dbReference type="ChEBI" id="CHEBI:15378"/>
        <dbReference type="ChEBI" id="CHEBI:24646"/>
        <dbReference type="ChEBI" id="CHEBI:57540"/>
        <dbReference type="ChEBI" id="CHEBI:57945"/>
        <dbReference type="ChEBI" id="CHEBI:132124"/>
    </reaction>
</comment>
<comment type="function">
    <text evidence="3">NDH-1 shuttles electrons from NADH, via FMN and iron-sulfur (Fe-S) centers, to quinones in the respiratory chain. The immediate electron acceptor for the enzyme in this species is believed to be ubiquinone. Couples the redox reaction to proton translocation (for every two electrons transferred, four hydrogen ions are translocated across the cytoplasmic membrane), and thus conserves the redox energy in a proton gradient.</text>
</comment>
<dbReference type="EMBL" id="QQWO01000006">
    <property type="protein sequence ID" value="RSV04185.1"/>
    <property type="molecule type" value="Genomic_DNA"/>
</dbReference>
<dbReference type="GO" id="GO:0050136">
    <property type="term" value="F:NADH dehydrogenase (quinone) (non-electrogenic) activity"/>
    <property type="evidence" value="ECO:0007669"/>
    <property type="project" value="UniProtKB-UniRule"/>
</dbReference>
<dbReference type="HAMAP" id="MF_01357">
    <property type="entry name" value="NDH1_NuoC"/>
    <property type="match status" value="1"/>
</dbReference>
<evidence type="ECO:0000313" key="9">
    <source>
        <dbReference type="Proteomes" id="UP000286681"/>
    </source>
</evidence>
<proteinExistence type="inferred from homology"/>
<dbReference type="KEGG" id="skr:BRX40_11270"/>
<dbReference type="Gene3D" id="3.30.460.80">
    <property type="entry name" value="NADH:ubiquinone oxidoreductase, 30kDa subunit"/>
    <property type="match status" value="1"/>
</dbReference>
<sequence>MRAPAPKYAANDGVIAAAQAALGDMLIEATDLVGEVNLTVKRESLVDAMIALRDGAGLQYQALMEIAGVDYPARAERFDVCYMLLSYTRNHRLRVRVTTDEVQPVPSVTSIWPVAGWLEREVYDMYGVLFEGNEDLRRILTDYGFRGHPQRKDFPLSGFVELRYSEEAKRVVYEPVQLAQDFRNFDFMSPWEGAQYVLPGDEKAPQAPPAAAPAPPAPAKAPEARPAAVPEAKGAPSPVTADQVVKADDAAKPVKARVRKPKTSDGPKDTGIGKASPEAGPKPADPDVVKKPRKPAKPRAKKGEGEA</sequence>
<keyword evidence="8" id="KW-1185">Reference proteome</keyword>
<dbReference type="InterPro" id="IPR037232">
    <property type="entry name" value="NADH_quin_OxRdtase_su_C/D-like"/>
</dbReference>
<dbReference type="GO" id="GO:0005886">
    <property type="term" value="C:plasma membrane"/>
    <property type="evidence" value="ECO:0007669"/>
    <property type="project" value="UniProtKB-SubCell"/>
</dbReference>
<comment type="subunit">
    <text evidence="3">NDH-1 is composed of 14 different subunits. Subunits NuoB, C, D, E, F, and G constitute the peripheral sector of the complex.</text>
</comment>
<feature type="region of interest" description="Disordered" evidence="4">
    <location>
        <begin position="199"/>
        <end position="307"/>
    </location>
</feature>
<keyword evidence="3" id="KW-0874">Quinone</keyword>
<feature type="domain" description="NADH:ubiquinone oxidoreductase 30kDa subunit" evidence="5">
    <location>
        <begin position="38"/>
        <end position="159"/>
    </location>
</feature>
<dbReference type="STRING" id="93064.BRX40_11270"/>
<dbReference type="Pfam" id="PF00329">
    <property type="entry name" value="Complex1_30kDa"/>
    <property type="match status" value="1"/>
</dbReference>
<dbReference type="NCBIfam" id="TIGR01961">
    <property type="entry name" value="NuoC_fam"/>
    <property type="match status" value="1"/>
</dbReference>
<keyword evidence="3" id="KW-0520">NAD</keyword>
<keyword evidence="3" id="KW-1003">Cell membrane</keyword>
<dbReference type="GO" id="GO:0008137">
    <property type="term" value="F:NADH dehydrogenase (ubiquinone) activity"/>
    <property type="evidence" value="ECO:0007669"/>
    <property type="project" value="InterPro"/>
</dbReference>
<dbReference type="NCBIfam" id="NF004733">
    <property type="entry name" value="PRK06074.1-5"/>
    <property type="match status" value="1"/>
</dbReference>